<dbReference type="InterPro" id="IPR027417">
    <property type="entry name" value="P-loop_NTPase"/>
</dbReference>
<evidence type="ECO:0000259" key="7">
    <source>
        <dbReference type="PROSITE" id="PS50177"/>
    </source>
</evidence>
<feature type="region of interest" description="Disordered" evidence="6">
    <location>
        <begin position="1"/>
        <end position="43"/>
    </location>
</feature>
<dbReference type="CDD" id="cd00780">
    <property type="entry name" value="NTF2"/>
    <property type="match status" value="1"/>
</dbReference>
<dbReference type="HAMAP" id="MF_00367">
    <property type="entry name" value="GTPase_Era"/>
    <property type="match status" value="1"/>
</dbReference>
<dbReference type="PANTHER" id="PTHR42698">
    <property type="entry name" value="GTPASE ERA"/>
    <property type="match status" value="1"/>
</dbReference>
<sequence>MGLQEEAAAFSQDTGQDSSTVRQPEESHAKTQPPFRTKRHTNTESMIVSGVLQSPRQAEVVPTHSQQLLQTGIIGVPNSGKSTLTNALVGQKVTAVSDKTNTTGAARLGAFTEDTSQVALYDTPGVVHTRSLHGPRHARSVRSAWGTASQCDMLMCIVDAHRQILKPDIRVYGLVEELASGPLPSWDPLPTVLILNKVDLLSKEQGVPLLQLRDRFMQLFPFQDVFCISARHGAGVQELKQYLLERCKPGRWIVRSWEATDMGPSEIATEIVRENLFKRLYKEIPYNLDIVDVSAKYLRDGSIRIEKHIMVATELIRGIVVGTKGAVIGEVGIAARKSLETILAKRVHLILNVKVPGYEPVGSMGDPNAIAKAFQEHYYSTFGSNRQGLAGLYKEDAFMSFEGQPAQGSQAITQKLTSLPFQQVKHHITSTDAQPSTSGGLLVFVTGQILTEGESNPLKFSQMFHLAAQGSSFVITNDIFRLNLA</sequence>
<accession>A0ABP1FUU4</accession>
<dbReference type="NCBIfam" id="TIGR00436">
    <property type="entry name" value="era"/>
    <property type="match status" value="1"/>
</dbReference>
<dbReference type="SUPFAM" id="SSF54427">
    <property type="entry name" value="NTF2-like"/>
    <property type="match status" value="1"/>
</dbReference>
<dbReference type="InterPro" id="IPR032710">
    <property type="entry name" value="NTF2-like_dom_sf"/>
</dbReference>
<dbReference type="Gene3D" id="3.40.50.300">
    <property type="entry name" value="P-loop containing nucleotide triphosphate hydrolases"/>
    <property type="match status" value="1"/>
</dbReference>
<dbReference type="InterPro" id="IPR002075">
    <property type="entry name" value="NTF2_dom"/>
</dbReference>
<dbReference type="Pfam" id="PF01926">
    <property type="entry name" value="MMR_HSR1"/>
    <property type="match status" value="1"/>
</dbReference>
<feature type="domain" description="NTF2" evidence="7">
    <location>
        <begin position="370"/>
        <end position="482"/>
    </location>
</feature>
<keyword evidence="1 5" id="KW-0547">Nucleotide-binding</keyword>
<dbReference type="SUPFAM" id="SSF54814">
    <property type="entry name" value="Prokaryotic type KH domain (KH-domain type II)"/>
    <property type="match status" value="1"/>
</dbReference>
<dbReference type="PROSITE" id="PS50177">
    <property type="entry name" value="NTF2_DOMAIN"/>
    <property type="match status" value="1"/>
</dbReference>
<dbReference type="InterPro" id="IPR018222">
    <property type="entry name" value="Nuclear_transport_factor_2_euk"/>
</dbReference>
<name>A0ABP1FUU4_9CHLO</name>
<feature type="domain" description="KH type-2" evidence="8">
    <location>
        <begin position="280"/>
        <end position="357"/>
    </location>
</feature>
<dbReference type="Gene3D" id="3.10.450.50">
    <property type="match status" value="1"/>
</dbReference>
<dbReference type="PROSITE" id="PS50823">
    <property type="entry name" value="KH_TYPE_2"/>
    <property type="match status" value="1"/>
</dbReference>
<evidence type="ECO:0000256" key="4">
    <source>
        <dbReference type="PROSITE-ProRule" id="PRU00118"/>
    </source>
</evidence>
<dbReference type="Pfam" id="PF07650">
    <property type="entry name" value="KH_2"/>
    <property type="match status" value="1"/>
</dbReference>
<evidence type="ECO:0000259" key="8">
    <source>
        <dbReference type="PROSITE" id="PS50823"/>
    </source>
</evidence>
<dbReference type="Pfam" id="PF02136">
    <property type="entry name" value="NTF2"/>
    <property type="match status" value="1"/>
</dbReference>
<dbReference type="Gene3D" id="3.30.300.20">
    <property type="match status" value="1"/>
</dbReference>
<dbReference type="SUPFAM" id="SSF52540">
    <property type="entry name" value="P-loop containing nucleoside triphosphate hydrolases"/>
    <property type="match status" value="1"/>
</dbReference>
<proteinExistence type="inferred from homology"/>
<dbReference type="EMBL" id="CAXHTA020000006">
    <property type="protein sequence ID" value="CAL5222315.1"/>
    <property type="molecule type" value="Genomic_DNA"/>
</dbReference>
<dbReference type="InterPro" id="IPR015946">
    <property type="entry name" value="KH_dom-like_a/b"/>
</dbReference>
<feature type="compositionally biased region" description="Polar residues" evidence="6">
    <location>
        <begin position="11"/>
        <end position="22"/>
    </location>
</feature>
<reference evidence="9 10" key="1">
    <citation type="submission" date="2024-06" db="EMBL/GenBank/DDBJ databases">
        <authorList>
            <person name="Kraege A."/>
            <person name="Thomma B."/>
        </authorList>
    </citation>
    <scope>NUCLEOTIDE SEQUENCE [LARGE SCALE GENOMIC DNA]</scope>
</reference>
<keyword evidence="3 5" id="KW-0342">GTP-binding</keyword>
<evidence type="ECO:0000256" key="1">
    <source>
        <dbReference type="ARBA" id="ARBA00022741"/>
    </source>
</evidence>
<gene>
    <name evidence="9" type="primary">g4659</name>
    <name evidence="9" type="ORF">VP750_LOCUS3974</name>
</gene>
<dbReference type="InterPro" id="IPR030388">
    <property type="entry name" value="G_ERA_dom"/>
</dbReference>
<evidence type="ECO:0000256" key="5">
    <source>
        <dbReference type="RuleBase" id="RU003761"/>
    </source>
</evidence>
<evidence type="ECO:0000313" key="9">
    <source>
        <dbReference type="EMBL" id="CAL5222315.1"/>
    </source>
</evidence>
<keyword evidence="10" id="KW-1185">Reference proteome</keyword>
<organism evidence="9 10">
    <name type="scientific">Coccomyxa viridis</name>
    <dbReference type="NCBI Taxonomy" id="1274662"/>
    <lineage>
        <taxon>Eukaryota</taxon>
        <taxon>Viridiplantae</taxon>
        <taxon>Chlorophyta</taxon>
        <taxon>core chlorophytes</taxon>
        <taxon>Trebouxiophyceae</taxon>
        <taxon>Trebouxiophyceae incertae sedis</taxon>
        <taxon>Coccomyxaceae</taxon>
        <taxon>Coccomyxa</taxon>
    </lineage>
</organism>
<comment type="caution">
    <text evidence="9">The sequence shown here is derived from an EMBL/GenBank/DDBJ whole genome shotgun (WGS) entry which is preliminary data.</text>
</comment>
<dbReference type="CDD" id="cd22534">
    <property type="entry name" value="KH-II_Era"/>
    <property type="match status" value="1"/>
</dbReference>
<dbReference type="Proteomes" id="UP001497392">
    <property type="component" value="Unassembled WGS sequence"/>
</dbReference>
<dbReference type="InterPro" id="IPR004044">
    <property type="entry name" value="KH_dom_type_2"/>
</dbReference>
<evidence type="ECO:0000256" key="3">
    <source>
        <dbReference type="ARBA" id="ARBA00023134"/>
    </source>
</evidence>
<comment type="similarity">
    <text evidence="5">Belongs to the TRAFAC class TrmE-Era-EngA-EngB-Septin-like GTPase superfamily. Era GTPase family.</text>
</comment>
<evidence type="ECO:0000256" key="2">
    <source>
        <dbReference type="ARBA" id="ARBA00022884"/>
    </source>
</evidence>
<dbReference type="InterPro" id="IPR005662">
    <property type="entry name" value="GTPase_Era-like"/>
</dbReference>
<dbReference type="InterPro" id="IPR009019">
    <property type="entry name" value="KH_sf_prok-type"/>
</dbReference>
<evidence type="ECO:0000256" key="6">
    <source>
        <dbReference type="SAM" id="MobiDB-lite"/>
    </source>
</evidence>
<evidence type="ECO:0000313" key="10">
    <source>
        <dbReference type="Proteomes" id="UP001497392"/>
    </source>
</evidence>
<dbReference type="PANTHER" id="PTHR42698:SF1">
    <property type="entry name" value="GTPASE ERA, MITOCHONDRIAL"/>
    <property type="match status" value="1"/>
</dbReference>
<protein>
    <submittedName>
        <fullName evidence="9">G4659 protein</fullName>
    </submittedName>
</protein>
<dbReference type="InterPro" id="IPR006073">
    <property type="entry name" value="GTP-bd"/>
</dbReference>
<dbReference type="CDD" id="cd04163">
    <property type="entry name" value="Era"/>
    <property type="match status" value="1"/>
</dbReference>
<keyword evidence="2 4" id="KW-0694">RNA-binding</keyword>